<evidence type="ECO:0000313" key="2">
    <source>
        <dbReference type="EMBL" id="KAF2449811.1"/>
    </source>
</evidence>
<name>A0A9P4UGQ1_9PLEO</name>
<accession>A0A9P4UGQ1</accession>
<dbReference type="EMBL" id="MU001494">
    <property type="protein sequence ID" value="KAF2449811.1"/>
    <property type="molecule type" value="Genomic_DNA"/>
</dbReference>
<evidence type="ECO:0000313" key="3">
    <source>
        <dbReference type="Proteomes" id="UP000799764"/>
    </source>
</evidence>
<feature type="region of interest" description="Disordered" evidence="1">
    <location>
        <begin position="1"/>
        <end position="33"/>
    </location>
</feature>
<reference evidence="2" key="1">
    <citation type="journal article" date="2020" name="Stud. Mycol.">
        <title>101 Dothideomycetes genomes: a test case for predicting lifestyles and emergence of pathogens.</title>
        <authorList>
            <person name="Haridas S."/>
            <person name="Albert R."/>
            <person name="Binder M."/>
            <person name="Bloem J."/>
            <person name="Labutti K."/>
            <person name="Salamov A."/>
            <person name="Andreopoulos B."/>
            <person name="Baker S."/>
            <person name="Barry K."/>
            <person name="Bills G."/>
            <person name="Bluhm B."/>
            <person name="Cannon C."/>
            <person name="Castanera R."/>
            <person name="Culley D."/>
            <person name="Daum C."/>
            <person name="Ezra D."/>
            <person name="Gonzalez J."/>
            <person name="Henrissat B."/>
            <person name="Kuo A."/>
            <person name="Liang C."/>
            <person name="Lipzen A."/>
            <person name="Lutzoni F."/>
            <person name="Magnuson J."/>
            <person name="Mondo S."/>
            <person name="Nolan M."/>
            <person name="Ohm R."/>
            <person name="Pangilinan J."/>
            <person name="Park H.-J."/>
            <person name="Ramirez L."/>
            <person name="Alfaro M."/>
            <person name="Sun H."/>
            <person name="Tritt A."/>
            <person name="Yoshinaga Y."/>
            <person name="Zwiers L.-H."/>
            <person name="Turgeon B."/>
            <person name="Goodwin S."/>
            <person name="Spatafora J."/>
            <person name="Crous P."/>
            <person name="Grigoriev I."/>
        </authorList>
    </citation>
    <scope>NUCLEOTIDE SEQUENCE</scope>
    <source>
        <strain evidence="2">CBS 690.94</strain>
    </source>
</reference>
<dbReference type="AlphaFoldDB" id="A0A9P4UGQ1"/>
<feature type="region of interest" description="Disordered" evidence="1">
    <location>
        <begin position="53"/>
        <end position="78"/>
    </location>
</feature>
<sequence length="114" mass="12205">MKTGYKEQRAGGQNNSLTRRPRNPLSRHSSPRARISSCSASLMLMASGVLAGSTKRRECPSSAARPIRSSPRPRIASSCTAQQTLTVRSFWASGTGHAGRLGASECLLQTMDEA</sequence>
<proteinExistence type="predicted"/>
<organism evidence="2 3">
    <name type="scientific">Karstenula rhodostoma CBS 690.94</name>
    <dbReference type="NCBI Taxonomy" id="1392251"/>
    <lineage>
        <taxon>Eukaryota</taxon>
        <taxon>Fungi</taxon>
        <taxon>Dikarya</taxon>
        <taxon>Ascomycota</taxon>
        <taxon>Pezizomycotina</taxon>
        <taxon>Dothideomycetes</taxon>
        <taxon>Pleosporomycetidae</taxon>
        <taxon>Pleosporales</taxon>
        <taxon>Massarineae</taxon>
        <taxon>Didymosphaeriaceae</taxon>
        <taxon>Karstenula</taxon>
    </lineage>
</organism>
<evidence type="ECO:0000256" key="1">
    <source>
        <dbReference type="SAM" id="MobiDB-lite"/>
    </source>
</evidence>
<comment type="caution">
    <text evidence="2">The sequence shown here is derived from an EMBL/GenBank/DDBJ whole genome shotgun (WGS) entry which is preliminary data.</text>
</comment>
<keyword evidence="3" id="KW-1185">Reference proteome</keyword>
<protein>
    <submittedName>
        <fullName evidence="2">Uncharacterized protein</fullName>
    </submittedName>
</protein>
<dbReference type="Proteomes" id="UP000799764">
    <property type="component" value="Unassembled WGS sequence"/>
</dbReference>
<feature type="compositionally biased region" description="Low complexity" evidence="1">
    <location>
        <begin position="60"/>
        <end position="78"/>
    </location>
</feature>
<gene>
    <name evidence="2" type="ORF">P171DRAFT_200329</name>
</gene>